<name>A0AA88XH08_PINIB</name>
<dbReference type="PANTHER" id="PTHR10204:SF33">
    <property type="entry name" value="RIBOSYLDIHYDRONICOTINAMIDE DEHYDROGENASE [QUINONE]"/>
    <property type="match status" value="1"/>
</dbReference>
<keyword evidence="22" id="KW-1185">Reference proteome</keyword>
<dbReference type="EMBL" id="VSWD01000013">
    <property type="protein sequence ID" value="KAK3085165.1"/>
    <property type="molecule type" value="Genomic_DNA"/>
</dbReference>
<dbReference type="InterPro" id="IPR003680">
    <property type="entry name" value="Flavodoxin_fold"/>
</dbReference>
<dbReference type="EC" id="1.10.5.1" evidence="15"/>
<evidence type="ECO:0000256" key="12">
    <source>
        <dbReference type="ARBA" id="ARBA00023002"/>
    </source>
</evidence>
<evidence type="ECO:0000256" key="8">
    <source>
        <dbReference type="ARBA" id="ARBA00022630"/>
    </source>
</evidence>
<dbReference type="PANTHER" id="PTHR10204">
    <property type="entry name" value="NAD P H OXIDOREDUCTASE-RELATED"/>
    <property type="match status" value="1"/>
</dbReference>
<proteinExistence type="inferred from homology"/>
<evidence type="ECO:0000256" key="4">
    <source>
        <dbReference type="ARBA" id="ARBA00006252"/>
    </source>
</evidence>
<gene>
    <name evidence="21" type="ORF">FSP39_025304</name>
</gene>
<evidence type="ECO:0000256" key="3">
    <source>
        <dbReference type="ARBA" id="ARBA00004496"/>
    </source>
</evidence>
<dbReference type="FunFam" id="3.40.50.360:FF:000030">
    <property type="entry name" value="ribosyldihydronicotinamide dehydrogenase [quinone]"/>
    <property type="match status" value="1"/>
</dbReference>
<evidence type="ECO:0000256" key="16">
    <source>
        <dbReference type="ARBA" id="ARBA00073982"/>
    </source>
</evidence>
<evidence type="ECO:0000256" key="11">
    <source>
        <dbReference type="ARBA" id="ARBA00022833"/>
    </source>
</evidence>
<dbReference type="GO" id="GO:0005829">
    <property type="term" value="C:cytosol"/>
    <property type="evidence" value="ECO:0007669"/>
    <property type="project" value="TreeGrafter"/>
</dbReference>
<keyword evidence="10" id="KW-0274">FAD</keyword>
<comment type="subunit">
    <text evidence="5">Homodimer.</text>
</comment>
<dbReference type="Proteomes" id="UP001186944">
    <property type="component" value="Unassembled WGS sequence"/>
</dbReference>
<evidence type="ECO:0000256" key="14">
    <source>
        <dbReference type="ARBA" id="ARBA00054856"/>
    </source>
</evidence>
<evidence type="ECO:0000256" key="10">
    <source>
        <dbReference type="ARBA" id="ARBA00022827"/>
    </source>
</evidence>
<evidence type="ECO:0000256" key="19">
    <source>
        <dbReference type="ARBA" id="ARBA00083661"/>
    </source>
</evidence>
<dbReference type="SUPFAM" id="SSF52218">
    <property type="entry name" value="Flavoproteins"/>
    <property type="match status" value="1"/>
</dbReference>
<keyword evidence="11" id="KW-0862">Zinc</keyword>
<dbReference type="GO" id="GO:0003955">
    <property type="term" value="F:NAD(P)H dehydrogenase (quinone) activity"/>
    <property type="evidence" value="ECO:0007669"/>
    <property type="project" value="TreeGrafter"/>
</dbReference>
<dbReference type="Gene3D" id="3.40.50.360">
    <property type="match status" value="1"/>
</dbReference>
<evidence type="ECO:0000313" key="21">
    <source>
        <dbReference type="EMBL" id="KAK3085165.1"/>
    </source>
</evidence>
<dbReference type="InterPro" id="IPR029039">
    <property type="entry name" value="Flavoprotein-like_sf"/>
</dbReference>
<comment type="cofactor">
    <cofactor evidence="2">
        <name>FAD</name>
        <dbReference type="ChEBI" id="CHEBI:57692"/>
    </cofactor>
</comment>
<comment type="function">
    <text evidence="14">The enzyme apparently serves as a quinone reductase in connection with conjugation reactions of hydroquinones involved in detoxification pathways as well as in biosynthetic processes such as the vitamin K-dependent gamma-carboxylation of glutamate residues in prothrombin synthesis.</text>
</comment>
<keyword evidence="7" id="KW-0597">Phosphoprotein</keyword>
<evidence type="ECO:0000256" key="7">
    <source>
        <dbReference type="ARBA" id="ARBA00022553"/>
    </source>
</evidence>
<evidence type="ECO:0000256" key="2">
    <source>
        <dbReference type="ARBA" id="ARBA00001974"/>
    </source>
</evidence>
<comment type="similarity">
    <text evidence="4">Belongs to the NAD(P)H dehydrogenase (quinone) family.</text>
</comment>
<feature type="domain" description="Flavodoxin-like fold" evidence="20">
    <location>
        <begin position="4"/>
        <end position="211"/>
    </location>
</feature>
<keyword evidence="6" id="KW-0963">Cytoplasm</keyword>
<dbReference type="InterPro" id="IPR051545">
    <property type="entry name" value="NAD(P)H_dehydrogenase_qn"/>
</dbReference>
<reference evidence="21" key="1">
    <citation type="submission" date="2019-08" db="EMBL/GenBank/DDBJ databases">
        <title>The improved chromosome-level genome for the pearl oyster Pinctada fucata martensii using PacBio sequencing and Hi-C.</title>
        <authorList>
            <person name="Zheng Z."/>
        </authorList>
    </citation>
    <scope>NUCLEOTIDE SEQUENCE</scope>
    <source>
        <strain evidence="21">ZZ-2019</strain>
        <tissue evidence="21">Adductor muscle</tissue>
    </source>
</reference>
<organism evidence="21 22">
    <name type="scientific">Pinctada imbricata</name>
    <name type="common">Atlantic pearl-oyster</name>
    <name type="synonym">Pinctada martensii</name>
    <dbReference type="NCBI Taxonomy" id="66713"/>
    <lineage>
        <taxon>Eukaryota</taxon>
        <taxon>Metazoa</taxon>
        <taxon>Spiralia</taxon>
        <taxon>Lophotrochozoa</taxon>
        <taxon>Mollusca</taxon>
        <taxon>Bivalvia</taxon>
        <taxon>Autobranchia</taxon>
        <taxon>Pteriomorphia</taxon>
        <taxon>Pterioida</taxon>
        <taxon>Pterioidea</taxon>
        <taxon>Pteriidae</taxon>
        <taxon>Pinctada</taxon>
    </lineage>
</organism>
<keyword evidence="9" id="KW-0479">Metal-binding</keyword>
<evidence type="ECO:0000259" key="20">
    <source>
        <dbReference type="Pfam" id="PF02525"/>
    </source>
</evidence>
<evidence type="ECO:0000256" key="1">
    <source>
        <dbReference type="ARBA" id="ARBA00001947"/>
    </source>
</evidence>
<evidence type="ECO:0000256" key="5">
    <source>
        <dbReference type="ARBA" id="ARBA00011738"/>
    </source>
</evidence>
<keyword evidence="8" id="KW-0285">Flavoprotein</keyword>
<evidence type="ECO:0000256" key="13">
    <source>
        <dbReference type="ARBA" id="ARBA00052759"/>
    </source>
</evidence>
<evidence type="ECO:0000256" key="9">
    <source>
        <dbReference type="ARBA" id="ARBA00022723"/>
    </source>
</evidence>
<sequence>MTGKNVLIVFAHQDPNKSFNAALKDVAVKTLEDNGCKVQVSDLYSQNWDPRATKNDFTGPRQNEESFSYIVEQSNAAKQGKLTEVILAEQKKLKEADLVIFQFPVYWFSLPAILKGWFDKVLAGGITHSYPANVFENGLMKGKKAVLSFTTGGSQDMYTSKGTHGDIGMILYPIQWGTLRFVGFDVLKPNIAFSAAYRSKEDRKKILDDWKLRLQKIFQENAIQLREK</sequence>
<dbReference type="GO" id="GO:0046872">
    <property type="term" value="F:metal ion binding"/>
    <property type="evidence" value="ECO:0007669"/>
    <property type="project" value="UniProtKB-KW"/>
</dbReference>
<comment type="subcellular location">
    <subcellularLocation>
        <location evidence="3">Cytoplasm</location>
    </subcellularLocation>
</comment>
<evidence type="ECO:0000256" key="18">
    <source>
        <dbReference type="ARBA" id="ARBA00077696"/>
    </source>
</evidence>
<evidence type="ECO:0000256" key="6">
    <source>
        <dbReference type="ARBA" id="ARBA00022490"/>
    </source>
</evidence>
<evidence type="ECO:0000256" key="17">
    <source>
        <dbReference type="ARBA" id="ARBA00077622"/>
    </source>
</evidence>
<comment type="catalytic activity">
    <reaction evidence="13">
        <text>1-(beta-D-ribofuranosyl)-1,4-dihydronicotinamide + a quinone + H(+) = beta-nicotinamide D-riboside + a quinol</text>
        <dbReference type="Rhea" id="RHEA:12364"/>
        <dbReference type="ChEBI" id="CHEBI:15378"/>
        <dbReference type="ChEBI" id="CHEBI:15927"/>
        <dbReference type="ChEBI" id="CHEBI:24646"/>
        <dbReference type="ChEBI" id="CHEBI:55458"/>
        <dbReference type="ChEBI" id="CHEBI:132124"/>
        <dbReference type="EC" id="1.10.5.1"/>
    </reaction>
</comment>
<dbReference type="GO" id="GO:0001512">
    <property type="term" value="F:dihydronicotinamide riboside quinone reductase activity"/>
    <property type="evidence" value="ECO:0007669"/>
    <property type="project" value="UniProtKB-EC"/>
</dbReference>
<dbReference type="AlphaFoldDB" id="A0AA88XH08"/>
<comment type="caution">
    <text evidence="21">The sequence shown here is derived from an EMBL/GenBank/DDBJ whole genome shotgun (WGS) entry which is preliminary data.</text>
</comment>
<evidence type="ECO:0000256" key="15">
    <source>
        <dbReference type="ARBA" id="ARBA00066401"/>
    </source>
</evidence>
<protein>
    <recommendedName>
        <fullName evidence="16">Ribosyldihydronicotinamide dehydrogenase [quinone]</fullName>
        <ecNumber evidence="15">1.10.5.1</ecNumber>
    </recommendedName>
    <alternativeName>
        <fullName evidence="19">NRH dehydrogenase [quinone] 2</fullName>
    </alternativeName>
    <alternativeName>
        <fullName evidence="18">NRH:quinone oxidoreductase 2</fullName>
    </alternativeName>
    <alternativeName>
        <fullName evidence="17">Quinone reductase 2</fullName>
    </alternativeName>
</protein>
<evidence type="ECO:0000313" key="22">
    <source>
        <dbReference type="Proteomes" id="UP001186944"/>
    </source>
</evidence>
<keyword evidence="12" id="KW-0560">Oxidoreductase</keyword>
<accession>A0AA88XH08</accession>
<dbReference type="Pfam" id="PF02525">
    <property type="entry name" value="Flavodoxin_2"/>
    <property type="match status" value="1"/>
</dbReference>
<comment type="cofactor">
    <cofactor evidence="1">
        <name>Zn(2+)</name>
        <dbReference type="ChEBI" id="CHEBI:29105"/>
    </cofactor>
</comment>